<feature type="compositionally biased region" description="Basic and acidic residues" evidence="1">
    <location>
        <begin position="586"/>
        <end position="595"/>
    </location>
</feature>
<proteinExistence type="predicted"/>
<feature type="domain" description="Restriction endonuclease type IV Mrr" evidence="3">
    <location>
        <begin position="453"/>
        <end position="567"/>
    </location>
</feature>
<evidence type="ECO:0000256" key="1">
    <source>
        <dbReference type="SAM" id="MobiDB-lite"/>
    </source>
</evidence>
<feature type="region of interest" description="Disordered" evidence="1">
    <location>
        <begin position="569"/>
        <end position="595"/>
    </location>
</feature>
<feature type="compositionally biased region" description="Basic and acidic residues" evidence="1">
    <location>
        <begin position="80"/>
        <end position="95"/>
    </location>
</feature>
<keyword evidence="2" id="KW-1133">Transmembrane helix</keyword>
<dbReference type="InterPro" id="IPR011856">
    <property type="entry name" value="tRNA_endonuc-like_dom_sf"/>
</dbReference>
<reference evidence="4 5" key="1">
    <citation type="submission" date="2017-09" db="EMBL/GenBank/DDBJ databases">
        <title>Genome sequences of Natrinema ejinorence JCM 13890T.</title>
        <authorList>
            <person name="Roh S.W."/>
            <person name="Kim Y.B."/>
            <person name="Kim J.Y."/>
        </authorList>
    </citation>
    <scope>NUCLEOTIDE SEQUENCE [LARGE SCALE GENOMIC DNA]</scope>
    <source>
        <strain evidence="4 5">JCM 13890</strain>
    </source>
</reference>
<feature type="region of interest" description="Disordered" evidence="1">
    <location>
        <begin position="392"/>
        <end position="444"/>
    </location>
</feature>
<keyword evidence="5" id="KW-1185">Reference proteome</keyword>
<dbReference type="Pfam" id="PF04471">
    <property type="entry name" value="Mrr_cat"/>
    <property type="match status" value="1"/>
</dbReference>
<gene>
    <name evidence="4" type="ORF">CP557_00655</name>
</gene>
<evidence type="ECO:0000259" key="3">
    <source>
        <dbReference type="Pfam" id="PF04471"/>
    </source>
</evidence>
<protein>
    <recommendedName>
        <fullName evidence="3">Restriction endonuclease type IV Mrr domain-containing protein</fullName>
    </recommendedName>
</protein>
<keyword evidence="2" id="KW-0472">Membrane</keyword>
<dbReference type="Proteomes" id="UP000219689">
    <property type="component" value="Unassembled WGS sequence"/>
</dbReference>
<evidence type="ECO:0000256" key="2">
    <source>
        <dbReference type="SAM" id="Phobius"/>
    </source>
</evidence>
<feature type="region of interest" description="Disordered" evidence="1">
    <location>
        <begin position="52"/>
        <end position="145"/>
    </location>
</feature>
<dbReference type="AlphaFoldDB" id="A0A2A5QQN9"/>
<organism evidence="4 5">
    <name type="scientific">Natrinema ejinorense</name>
    <dbReference type="NCBI Taxonomy" id="373386"/>
    <lineage>
        <taxon>Archaea</taxon>
        <taxon>Methanobacteriati</taxon>
        <taxon>Methanobacteriota</taxon>
        <taxon>Stenosarchaea group</taxon>
        <taxon>Halobacteria</taxon>
        <taxon>Halobacteriales</taxon>
        <taxon>Natrialbaceae</taxon>
        <taxon>Natrinema</taxon>
    </lineage>
</organism>
<dbReference type="GO" id="GO:0004519">
    <property type="term" value="F:endonuclease activity"/>
    <property type="evidence" value="ECO:0007669"/>
    <property type="project" value="InterPro"/>
</dbReference>
<accession>A0A2A5QQN9</accession>
<name>A0A2A5QQN9_9EURY</name>
<evidence type="ECO:0000313" key="5">
    <source>
        <dbReference type="Proteomes" id="UP000219689"/>
    </source>
</evidence>
<sequence>MGSCWCVFGRVDRWVVRLRSTPRDRNQENRLVRDETRVDRYGVSVTVHDGRDRRCARYPRRLPQNAESASTASVGTGRDGGVDRGGRLGHDGDGHRRYHGVSPRVPTGRRGSDQPRVRDRRAGPTTRNGRGRRSDSVDSSHPVRGRSTTDWVVVGCYGVGAILWIGYVQLTQTLPPTGSPLRFTVIWGRKPTADERERLERCYARLDRALGTPLIVRSERLASALYIVGRGDDSLLWLREPFLEAASDDELTVALAKADEAKRYLHFVRSARYLLVGLFFGLCAVVFEIPLPGTTTEWLLLGGVAVLLVAVLVWRTRRSIYRGDDFASQAVGADTVYETYRRLGLDIGLYAAQDADDPGRGRDAKFSIFVPTMSKRLDRLVDRYSLEGVDAKPTPKSVLEDADSDSGTAADEPTAEQRGDDAMGASRSRSGPDASPETGSDPDAAELTARLGSLSEDEFVRFVADCWEAVGWECTRSWHADEPGTDVTATRYEPDVETAAIQAIRAPPGEVVGPDEIRVYDGLERQVSVGAVDSVVLVTTGRFAPEIGARAEKRNLTLVDGEELAALAEQVGTDEQPSSASSEVSESERANAEFF</sequence>
<feature type="transmembrane region" description="Helical" evidence="2">
    <location>
        <begin position="298"/>
        <end position="314"/>
    </location>
</feature>
<evidence type="ECO:0000313" key="4">
    <source>
        <dbReference type="EMBL" id="PCR89176.1"/>
    </source>
</evidence>
<feature type="transmembrane region" description="Helical" evidence="2">
    <location>
        <begin position="273"/>
        <end position="292"/>
    </location>
</feature>
<dbReference type="EMBL" id="NXNI01000001">
    <property type="protein sequence ID" value="PCR89176.1"/>
    <property type="molecule type" value="Genomic_DNA"/>
</dbReference>
<feature type="compositionally biased region" description="Basic and acidic residues" evidence="1">
    <location>
        <begin position="110"/>
        <end position="122"/>
    </location>
</feature>
<keyword evidence="2" id="KW-0812">Transmembrane</keyword>
<dbReference type="GO" id="GO:0003677">
    <property type="term" value="F:DNA binding"/>
    <property type="evidence" value="ECO:0007669"/>
    <property type="project" value="InterPro"/>
</dbReference>
<comment type="caution">
    <text evidence="4">The sequence shown here is derived from an EMBL/GenBank/DDBJ whole genome shotgun (WGS) entry which is preliminary data.</text>
</comment>
<dbReference type="GO" id="GO:0009307">
    <property type="term" value="P:DNA restriction-modification system"/>
    <property type="evidence" value="ECO:0007669"/>
    <property type="project" value="InterPro"/>
</dbReference>
<dbReference type="InterPro" id="IPR007560">
    <property type="entry name" value="Restrct_endonuc_IV_Mrr"/>
</dbReference>
<dbReference type="Gene3D" id="3.40.1350.10">
    <property type="match status" value="1"/>
</dbReference>